<dbReference type="EMBL" id="WNDD01000007">
    <property type="protein sequence ID" value="MTV01505.1"/>
    <property type="molecule type" value="Genomic_DNA"/>
</dbReference>
<organism evidence="3 5">
    <name type="scientific">Parabacteroides merdae</name>
    <dbReference type="NCBI Taxonomy" id="46503"/>
    <lineage>
        <taxon>Bacteria</taxon>
        <taxon>Pseudomonadati</taxon>
        <taxon>Bacteroidota</taxon>
        <taxon>Bacteroidia</taxon>
        <taxon>Bacteroidales</taxon>
        <taxon>Tannerellaceae</taxon>
        <taxon>Parabacteroides</taxon>
    </lineage>
</organism>
<keyword evidence="1" id="KW-0812">Transmembrane</keyword>
<evidence type="ECO:0000256" key="1">
    <source>
        <dbReference type="SAM" id="Phobius"/>
    </source>
</evidence>
<dbReference type="AlphaFoldDB" id="A0A9Q4RD97"/>
<evidence type="ECO:0000313" key="4">
    <source>
        <dbReference type="Proteomes" id="UP000434916"/>
    </source>
</evidence>
<dbReference type="Proteomes" id="UP000482671">
    <property type="component" value="Unassembled WGS sequence"/>
</dbReference>
<protein>
    <submittedName>
        <fullName evidence="3">Uncharacterized protein</fullName>
    </submittedName>
</protein>
<evidence type="ECO:0000313" key="2">
    <source>
        <dbReference type="EMBL" id="MTU40204.1"/>
    </source>
</evidence>
<keyword evidence="1" id="KW-1133">Transmembrane helix</keyword>
<comment type="caution">
    <text evidence="3">The sequence shown here is derived from an EMBL/GenBank/DDBJ whole genome shotgun (WGS) entry which is preliminary data.</text>
</comment>
<keyword evidence="1" id="KW-0472">Membrane</keyword>
<keyword evidence="4" id="KW-1185">Reference proteome</keyword>
<evidence type="ECO:0000313" key="3">
    <source>
        <dbReference type="EMBL" id="MTV01505.1"/>
    </source>
</evidence>
<accession>A0A9Q4RD97</accession>
<evidence type="ECO:0000313" key="5">
    <source>
        <dbReference type="Proteomes" id="UP000482671"/>
    </source>
</evidence>
<dbReference type="Proteomes" id="UP000434916">
    <property type="component" value="Unassembled WGS sequence"/>
</dbReference>
<reference evidence="4 5" key="1">
    <citation type="journal article" date="2019" name="Nat. Med.">
        <title>A library of human gut bacterial isolates paired with longitudinal multiomics data enables mechanistic microbiome research.</title>
        <authorList>
            <person name="Poyet M."/>
            <person name="Groussin M."/>
            <person name="Gibbons S.M."/>
            <person name="Avila-Pacheco J."/>
            <person name="Jiang X."/>
            <person name="Kearney S.M."/>
            <person name="Perrotta A.R."/>
            <person name="Berdy B."/>
            <person name="Zhao S."/>
            <person name="Lieberman T.D."/>
            <person name="Swanson P.K."/>
            <person name="Smith M."/>
            <person name="Roesemann S."/>
            <person name="Alexander J.E."/>
            <person name="Rich S.A."/>
            <person name="Livny J."/>
            <person name="Vlamakis H."/>
            <person name="Clish C."/>
            <person name="Bullock K."/>
            <person name="Deik A."/>
            <person name="Scott J."/>
            <person name="Pierce K.A."/>
            <person name="Xavier R.J."/>
            <person name="Alm E.J."/>
        </authorList>
    </citation>
    <scope>NUCLEOTIDE SEQUENCE [LARGE SCALE GENOMIC DNA]</scope>
    <source>
        <strain evidence="3 5">BIOML-A11</strain>
        <strain evidence="2 4">BIOML-A29</strain>
    </source>
</reference>
<gene>
    <name evidence="2" type="ORF">GMD82_12165</name>
    <name evidence="3" type="ORF">GME02_07440</name>
</gene>
<feature type="transmembrane region" description="Helical" evidence="1">
    <location>
        <begin position="12"/>
        <end position="31"/>
    </location>
</feature>
<name>A0A9Q4RD97_9BACT</name>
<sequence length="105" mass="12112">MKANNNGSYPTSFWFFVTFGAGHVLKLVSLLPSKVMLALLNISDPKGQFIYILEDAFCCGDIWSLPVWPRINLHMTNGCTFRPFRYFFRFSSPRPERSVMGLWVI</sequence>
<proteinExistence type="predicted"/>
<dbReference type="EMBL" id="WNCN01000015">
    <property type="protein sequence ID" value="MTU40204.1"/>
    <property type="molecule type" value="Genomic_DNA"/>
</dbReference>